<dbReference type="SUPFAM" id="SSF47226">
    <property type="entry name" value="Histidine-containing phosphotransfer domain, HPT domain"/>
    <property type="match status" value="1"/>
</dbReference>
<evidence type="ECO:0000256" key="12">
    <source>
        <dbReference type="PROSITE-ProRule" id="PRU00110"/>
    </source>
</evidence>
<evidence type="ECO:0000313" key="17">
    <source>
        <dbReference type="EMBL" id="NWB88777.1"/>
    </source>
</evidence>
<dbReference type="CDD" id="cd00088">
    <property type="entry name" value="HPT"/>
    <property type="match status" value="1"/>
</dbReference>
<dbReference type="SMART" id="SM00387">
    <property type="entry name" value="HATPase_c"/>
    <property type="match status" value="1"/>
</dbReference>
<dbReference type="SMART" id="SM01231">
    <property type="entry name" value="H-kinase_dim"/>
    <property type="match status" value="1"/>
</dbReference>
<keyword evidence="5 12" id="KW-0597">Phosphoprotein</keyword>
<dbReference type="CDD" id="cd16916">
    <property type="entry name" value="HATPase_CheA-like"/>
    <property type="match status" value="1"/>
</dbReference>
<dbReference type="InterPro" id="IPR005467">
    <property type="entry name" value="His_kinase_dom"/>
</dbReference>
<dbReference type="Gene3D" id="1.20.120.160">
    <property type="entry name" value="HPT domain"/>
    <property type="match status" value="1"/>
</dbReference>
<gene>
    <name evidence="17" type="ORF">HX830_28300</name>
</gene>
<evidence type="ECO:0000256" key="8">
    <source>
        <dbReference type="ARBA" id="ARBA00022777"/>
    </source>
</evidence>
<dbReference type="SMART" id="SM00260">
    <property type="entry name" value="CheW"/>
    <property type="match status" value="1"/>
</dbReference>
<organism evidence="17 18">
    <name type="scientific">Pseudomonas gingeri</name>
    <dbReference type="NCBI Taxonomy" id="117681"/>
    <lineage>
        <taxon>Bacteria</taxon>
        <taxon>Pseudomonadati</taxon>
        <taxon>Pseudomonadota</taxon>
        <taxon>Gammaproteobacteria</taxon>
        <taxon>Pseudomonadales</taxon>
        <taxon>Pseudomonadaceae</taxon>
        <taxon>Pseudomonas</taxon>
    </lineage>
</organism>
<evidence type="ECO:0000256" key="10">
    <source>
        <dbReference type="ARBA" id="ARBA00023012"/>
    </source>
</evidence>
<sequence>MTINLDQAQQTFIVEARELLQDMESSLLQLESEPDDNDAIGAIFRAAHTIKGSAGLFGLSPIVGFTHIVEDVLDRLRDGAIQVDGELIALLLRSADHMLELVEVVAGAGEAMSDSAQEREVALRQGLQKYQAVRAASVVPALIDIPVAQPVPGQDSVSSGYWHISLRFGADVFRNGMDPLSFLRYLNTLGEIVHIVTLADTLPALELFDAESCHLGFEIDLDSDASRETIAEAFDFVRDDCQIHILAPHSRMEEYLRLINALPEEPARLGEILTRCGALTTKELEDGLRAQREHAEAAGTAAMPLGEILIEQRVVEPAVVQSALEKQGRQREQPPQATVVEARFVRVNADKLDELINLVGELVIASAGANLLARGSSNGPLQESTSVVSGLVEEILDGALHLRMIPIGDTFNRFRRVVRDVSQELGKDIELLISGADTELDKTVVEKIGDPLMHLLRNAMDHGIESPSLREAAGKPAKGRLQLNAFHDSGSIVLEIADDGAGLNRDRILQKAVERGLVPVGANLTDQEIYNLIFEAGFSTAEAVTNLSGRGVGMDVVKRNITLLRGTVDLDSQPGQGTVIRIRLPLTLAIINGFLVGIGQIHYVVPLEMVQECIELSAGQRQNLAGNNYLDLRGEVLPLVRLRDHFDHAGLSLRRENVVVVRCAEQKAGLVVDELLGEFQTVIKPLGKLFNALRGISGSTILGSGEVALILDVPALLGELVQRETRQAAAYSLTDSKPGNSANHTAHGGALQ</sequence>
<evidence type="ECO:0000256" key="2">
    <source>
        <dbReference type="ARBA" id="ARBA00012438"/>
    </source>
</evidence>
<dbReference type="Gene3D" id="2.30.30.40">
    <property type="entry name" value="SH3 Domains"/>
    <property type="match status" value="1"/>
</dbReference>
<dbReference type="PANTHER" id="PTHR43395">
    <property type="entry name" value="SENSOR HISTIDINE KINASE CHEA"/>
    <property type="match status" value="1"/>
</dbReference>
<feature type="region of interest" description="Disordered" evidence="13">
    <location>
        <begin position="731"/>
        <end position="752"/>
    </location>
</feature>
<dbReference type="Pfam" id="PF02895">
    <property type="entry name" value="H-kinase_dim"/>
    <property type="match status" value="1"/>
</dbReference>
<dbReference type="InterPro" id="IPR036061">
    <property type="entry name" value="CheW-like_dom_sf"/>
</dbReference>
<dbReference type="Proteomes" id="UP000522864">
    <property type="component" value="Unassembled WGS sequence"/>
</dbReference>
<dbReference type="GO" id="GO:0005737">
    <property type="term" value="C:cytoplasm"/>
    <property type="evidence" value="ECO:0007669"/>
    <property type="project" value="InterPro"/>
</dbReference>
<dbReference type="PANTHER" id="PTHR43395:SF10">
    <property type="entry name" value="CHEMOTAXIS PROTEIN CHEA"/>
    <property type="match status" value="1"/>
</dbReference>
<comment type="function">
    <text evidence="11">Involved in the transmission of sensory signals from the chemoreceptors to the flagellar motors. CheA is autophosphorylated; it can transfer its phosphate group to either CheB or CheY.</text>
</comment>
<comment type="caution">
    <text evidence="17">The sequence shown here is derived from an EMBL/GenBank/DDBJ whole genome shotgun (WGS) entry which is preliminary data.</text>
</comment>
<evidence type="ECO:0000256" key="4">
    <source>
        <dbReference type="ARBA" id="ARBA00022500"/>
    </source>
</evidence>
<dbReference type="Gene3D" id="3.30.565.10">
    <property type="entry name" value="Histidine kinase-like ATPase, C-terminal domain"/>
    <property type="match status" value="1"/>
</dbReference>
<dbReference type="PRINTS" id="PR00344">
    <property type="entry name" value="BCTRLSENSOR"/>
</dbReference>
<keyword evidence="6" id="KW-0808">Transferase</keyword>
<name>A0A7Y7WWK0_9PSED</name>
<dbReference type="InterPro" id="IPR002545">
    <property type="entry name" value="CheW-lke_dom"/>
</dbReference>
<dbReference type="EC" id="2.7.13.3" evidence="2"/>
<dbReference type="InterPro" id="IPR036641">
    <property type="entry name" value="HPT_dom_sf"/>
</dbReference>
<evidence type="ECO:0000256" key="11">
    <source>
        <dbReference type="ARBA" id="ARBA00035100"/>
    </source>
</evidence>
<evidence type="ECO:0000256" key="13">
    <source>
        <dbReference type="SAM" id="MobiDB-lite"/>
    </source>
</evidence>
<dbReference type="InterPro" id="IPR008207">
    <property type="entry name" value="Sig_transdc_His_kin_Hpt_dom"/>
</dbReference>
<feature type="domain" description="HPt" evidence="16">
    <location>
        <begin position="1"/>
        <end position="105"/>
    </location>
</feature>
<dbReference type="Pfam" id="PF01584">
    <property type="entry name" value="CheW"/>
    <property type="match status" value="1"/>
</dbReference>
<dbReference type="GO" id="GO:0000155">
    <property type="term" value="F:phosphorelay sensor kinase activity"/>
    <property type="evidence" value="ECO:0007669"/>
    <property type="project" value="InterPro"/>
</dbReference>
<evidence type="ECO:0000259" key="14">
    <source>
        <dbReference type="PROSITE" id="PS50109"/>
    </source>
</evidence>
<dbReference type="GO" id="GO:0005524">
    <property type="term" value="F:ATP binding"/>
    <property type="evidence" value="ECO:0007669"/>
    <property type="project" value="UniProtKB-KW"/>
</dbReference>
<evidence type="ECO:0000256" key="5">
    <source>
        <dbReference type="ARBA" id="ARBA00022553"/>
    </source>
</evidence>
<proteinExistence type="predicted"/>
<dbReference type="InterPro" id="IPR051315">
    <property type="entry name" value="Bact_Chemotaxis_CheA"/>
</dbReference>
<keyword evidence="7" id="KW-0547">Nucleotide-binding</keyword>
<dbReference type="FunFam" id="3.30.565.10:FF:000016">
    <property type="entry name" value="Chemotaxis protein CheA, putative"/>
    <property type="match status" value="1"/>
</dbReference>
<dbReference type="InterPro" id="IPR037006">
    <property type="entry name" value="CheA-like_homodim_sf"/>
</dbReference>
<dbReference type="EMBL" id="JACAQA010000032">
    <property type="protein sequence ID" value="NWB88777.1"/>
    <property type="molecule type" value="Genomic_DNA"/>
</dbReference>
<dbReference type="SMART" id="SM00073">
    <property type="entry name" value="HPT"/>
    <property type="match status" value="1"/>
</dbReference>
<feature type="domain" description="Histidine kinase" evidence="14">
    <location>
        <begin position="388"/>
        <end position="588"/>
    </location>
</feature>
<dbReference type="Gene3D" id="1.10.287.560">
    <property type="entry name" value="Histidine kinase CheA-like, homodimeric domain"/>
    <property type="match status" value="1"/>
</dbReference>
<dbReference type="PROSITE" id="PS50109">
    <property type="entry name" value="HIS_KIN"/>
    <property type="match status" value="1"/>
</dbReference>
<evidence type="ECO:0000256" key="7">
    <source>
        <dbReference type="ARBA" id="ARBA00022741"/>
    </source>
</evidence>
<dbReference type="SUPFAM" id="SSF47384">
    <property type="entry name" value="Homodimeric domain of signal transducing histidine kinase"/>
    <property type="match status" value="1"/>
</dbReference>
<dbReference type="PROSITE" id="PS50851">
    <property type="entry name" value="CHEW"/>
    <property type="match status" value="1"/>
</dbReference>
<evidence type="ECO:0000256" key="3">
    <source>
        <dbReference type="ARBA" id="ARBA00021495"/>
    </source>
</evidence>
<protein>
    <recommendedName>
        <fullName evidence="3">Chemotaxis protein CheA</fullName>
        <ecNumber evidence="2">2.7.13.3</ecNumber>
    </recommendedName>
</protein>
<comment type="catalytic activity">
    <reaction evidence="1">
        <text>ATP + protein L-histidine = ADP + protein N-phospho-L-histidine.</text>
        <dbReference type="EC" id="2.7.13.3"/>
    </reaction>
</comment>
<accession>A0A7Y7WWK0</accession>
<evidence type="ECO:0000313" key="18">
    <source>
        <dbReference type="Proteomes" id="UP000522864"/>
    </source>
</evidence>
<dbReference type="InterPro" id="IPR004105">
    <property type="entry name" value="CheA-like_dim"/>
</dbReference>
<keyword evidence="9" id="KW-0067">ATP-binding</keyword>
<feature type="modified residue" description="Phosphohistidine" evidence="12">
    <location>
        <position position="48"/>
    </location>
</feature>
<dbReference type="GO" id="GO:0006935">
    <property type="term" value="P:chemotaxis"/>
    <property type="evidence" value="ECO:0007669"/>
    <property type="project" value="UniProtKB-KW"/>
</dbReference>
<reference evidence="17 18" key="1">
    <citation type="submission" date="2020-04" db="EMBL/GenBank/DDBJ databases">
        <title>Molecular characterization of pseudomonads from Agaricus bisporus reveal novel blotch 2 pathogens in Western Europe.</title>
        <authorList>
            <person name="Taparia T."/>
            <person name="Krijger M."/>
            <person name="Haynes E."/>
            <person name="Elpinstone J.G."/>
            <person name="Noble R."/>
            <person name="Van Der Wolf J."/>
        </authorList>
    </citation>
    <scope>NUCLEOTIDE SEQUENCE [LARGE SCALE GENOMIC DNA]</scope>
    <source>
        <strain evidence="17 18">G9001</strain>
    </source>
</reference>
<dbReference type="SUPFAM" id="SSF50341">
    <property type="entry name" value="CheW-like"/>
    <property type="match status" value="1"/>
</dbReference>
<dbReference type="InterPro" id="IPR004358">
    <property type="entry name" value="Sig_transdc_His_kin-like_C"/>
</dbReference>
<evidence type="ECO:0000259" key="15">
    <source>
        <dbReference type="PROSITE" id="PS50851"/>
    </source>
</evidence>
<dbReference type="SUPFAM" id="SSF55874">
    <property type="entry name" value="ATPase domain of HSP90 chaperone/DNA topoisomerase II/histidine kinase"/>
    <property type="match status" value="1"/>
</dbReference>
<dbReference type="InterPro" id="IPR036097">
    <property type="entry name" value="HisK_dim/P_sf"/>
</dbReference>
<evidence type="ECO:0000256" key="1">
    <source>
        <dbReference type="ARBA" id="ARBA00000085"/>
    </source>
</evidence>
<feature type="domain" description="CheW-like" evidence="15">
    <location>
        <begin position="590"/>
        <end position="722"/>
    </location>
</feature>
<dbReference type="PROSITE" id="PS50894">
    <property type="entry name" value="HPT"/>
    <property type="match status" value="1"/>
</dbReference>
<feature type="compositionally biased region" description="Polar residues" evidence="13">
    <location>
        <begin position="733"/>
        <end position="744"/>
    </location>
</feature>
<dbReference type="Pfam" id="PF02518">
    <property type="entry name" value="HATPase_c"/>
    <property type="match status" value="1"/>
</dbReference>
<dbReference type="Pfam" id="PF01627">
    <property type="entry name" value="Hpt"/>
    <property type="match status" value="1"/>
</dbReference>
<evidence type="ECO:0000256" key="6">
    <source>
        <dbReference type="ARBA" id="ARBA00022679"/>
    </source>
</evidence>
<evidence type="ECO:0000256" key="9">
    <source>
        <dbReference type="ARBA" id="ARBA00022840"/>
    </source>
</evidence>
<keyword evidence="4" id="KW-0145">Chemotaxis</keyword>
<dbReference type="CDD" id="cd00731">
    <property type="entry name" value="CheA_reg"/>
    <property type="match status" value="1"/>
</dbReference>
<keyword evidence="10" id="KW-0902">Two-component regulatory system</keyword>
<dbReference type="AlphaFoldDB" id="A0A7Y7WWK0"/>
<dbReference type="RefSeq" id="WP_177103988.1">
    <property type="nucleotide sequence ID" value="NZ_JACAQA010000032.1"/>
</dbReference>
<keyword evidence="8" id="KW-0418">Kinase</keyword>
<dbReference type="InterPro" id="IPR003594">
    <property type="entry name" value="HATPase_dom"/>
</dbReference>
<dbReference type="InterPro" id="IPR036890">
    <property type="entry name" value="HATPase_C_sf"/>
</dbReference>
<evidence type="ECO:0000259" key="16">
    <source>
        <dbReference type="PROSITE" id="PS50894"/>
    </source>
</evidence>